<dbReference type="InterPro" id="IPR007420">
    <property type="entry name" value="DUF465"/>
</dbReference>
<name>A0A6I4USD1_9SPHN</name>
<organism evidence="1 2">
    <name type="scientific">Croceibacterium soli</name>
    <dbReference type="NCBI Taxonomy" id="1739690"/>
    <lineage>
        <taxon>Bacteria</taxon>
        <taxon>Pseudomonadati</taxon>
        <taxon>Pseudomonadota</taxon>
        <taxon>Alphaproteobacteria</taxon>
        <taxon>Sphingomonadales</taxon>
        <taxon>Erythrobacteraceae</taxon>
        <taxon>Croceibacterium</taxon>
    </lineage>
</organism>
<keyword evidence="2" id="KW-1185">Reference proteome</keyword>
<gene>
    <name evidence="1" type="ORF">GRI75_09235</name>
</gene>
<dbReference type="AlphaFoldDB" id="A0A6I4USD1"/>
<protein>
    <submittedName>
        <fullName evidence="1">DUF465 domain-containing protein</fullName>
    </submittedName>
</protein>
<dbReference type="Proteomes" id="UP000469159">
    <property type="component" value="Unassembled WGS sequence"/>
</dbReference>
<accession>A0A6I4USD1</accession>
<evidence type="ECO:0000313" key="1">
    <source>
        <dbReference type="EMBL" id="MXP41822.1"/>
    </source>
</evidence>
<comment type="caution">
    <text evidence="1">The sequence shown here is derived from an EMBL/GenBank/DDBJ whole genome shotgun (WGS) entry which is preliminary data.</text>
</comment>
<dbReference type="EMBL" id="WTYK01000004">
    <property type="protein sequence ID" value="MXP41822.1"/>
    <property type="molecule type" value="Genomic_DNA"/>
</dbReference>
<evidence type="ECO:0000313" key="2">
    <source>
        <dbReference type="Proteomes" id="UP000469159"/>
    </source>
</evidence>
<sequence>METSHVAALQAKHEGLERRIREELNRPAPDESMVQVLKKQKLRIKEEMSQF</sequence>
<dbReference type="InterPro" id="IPR038444">
    <property type="entry name" value="DUF465_sf"/>
</dbReference>
<dbReference type="RefSeq" id="WP_160746664.1">
    <property type="nucleotide sequence ID" value="NZ_WTYK01000004.1"/>
</dbReference>
<dbReference type="Gene3D" id="6.10.280.50">
    <property type="match status" value="1"/>
</dbReference>
<dbReference type="OrthoDB" id="7392037at2"/>
<reference evidence="1 2" key="1">
    <citation type="submission" date="2019-12" db="EMBL/GenBank/DDBJ databases">
        <title>Genomic-based taxomic classification of the family Erythrobacteraceae.</title>
        <authorList>
            <person name="Xu L."/>
        </authorList>
    </citation>
    <scope>NUCLEOTIDE SEQUENCE [LARGE SCALE GENOMIC DNA]</scope>
    <source>
        <strain evidence="1 2">MCCC 1K02066</strain>
    </source>
</reference>
<dbReference type="Pfam" id="PF04325">
    <property type="entry name" value="DUF465"/>
    <property type="match status" value="1"/>
</dbReference>
<proteinExistence type="predicted"/>